<dbReference type="EMBL" id="AONC01000015">
    <property type="protein sequence ID" value="EXJ16151.1"/>
    <property type="molecule type" value="Genomic_DNA"/>
</dbReference>
<protein>
    <submittedName>
        <fullName evidence="1">Uncharacterized protein</fullName>
    </submittedName>
</protein>
<accession>W9VGL5</accession>
<dbReference type="eggNOG" id="ENOG5034AGP">
    <property type="taxonomic scope" value="Bacteria"/>
</dbReference>
<gene>
    <name evidence="1" type="ORF">D779_0620</name>
</gene>
<evidence type="ECO:0000313" key="2">
    <source>
        <dbReference type="Proteomes" id="UP000019460"/>
    </source>
</evidence>
<organism evidence="1 2">
    <name type="scientific">Imhoffiella purpurea</name>
    <dbReference type="NCBI Taxonomy" id="1249627"/>
    <lineage>
        <taxon>Bacteria</taxon>
        <taxon>Pseudomonadati</taxon>
        <taxon>Pseudomonadota</taxon>
        <taxon>Gammaproteobacteria</taxon>
        <taxon>Chromatiales</taxon>
        <taxon>Chromatiaceae</taxon>
        <taxon>Imhoffiella</taxon>
    </lineage>
</organism>
<dbReference type="SUPFAM" id="SSF46689">
    <property type="entry name" value="Homeodomain-like"/>
    <property type="match status" value="1"/>
</dbReference>
<sequence length="96" mass="11137">MLVLDLAKWNQTPDDLRKEAMHAPHPRTRERFLALYELARQRRGASSVARATGRHLQTLIRWVHRYNDAGPQALVFEHTGGVPPFLTRRQSKHSMN</sequence>
<evidence type="ECO:0000313" key="1">
    <source>
        <dbReference type="EMBL" id="EXJ16151.1"/>
    </source>
</evidence>
<name>W9VGL5_9GAMM</name>
<dbReference type="RefSeq" id="WP_043750831.1">
    <property type="nucleotide sequence ID" value="NZ_AONC01000015.1"/>
</dbReference>
<reference evidence="1 2" key="1">
    <citation type="submission" date="2012-11" db="EMBL/GenBank/DDBJ databases">
        <title>Genome assembly of Thiorhodococcus sp. AK35.</title>
        <authorList>
            <person name="Nupur N."/>
            <person name="Khatri I."/>
            <person name="Subramanian S."/>
            <person name="Pinnaka A."/>
        </authorList>
    </citation>
    <scope>NUCLEOTIDE SEQUENCE [LARGE SCALE GENOMIC DNA]</scope>
    <source>
        <strain evidence="1 2">AK35</strain>
    </source>
</reference>
<comment type="caution">
    <text evidence="1">The sequence shown here is derived from an EMBL/GenBank/DDBJ whole genome shotgun (WGS) entry which is preliminary data.</text>
</comment>
<proteinExistence type="predicted"/>
<dbReference type="Proteomes" id="UP000019460">
    <property type="component" value="Unassembled WGS sequence"/>
</dbReference>
<dbReference type="AlphaFoldDB" id="W9VGL5"/>
<keyword evidence="2" id="KW-1185">Reference proteome</keyword>
<dbReference type="OrthoDB" id="6204501at2"/>
<dbReference type="Pfam" id="PF13384">
    <property type="entry name" value="HTH_23"/>
    <property type="match status" value="1"/>
</dbReference>
<dbReference type="InterPro" id="IPR009057">
    <property type="entry name" value="Homeodomain-like_sf"/>
</dbReference>